<dbReference type="GO" id="GO:0030246">
    <property type="term" value="F:carbohydrate binding"/>
    <property type="evidence" value="ECO:0007669"/>
    <property type="project" value="InterPro"/>
</dbReference>
<dbReference type="PROSITE" id="PS51318">
    <property type="entry name" value="TAT"/>
    <property type="match status" value="1"/>
</dbReference>
<dbReference type="InterPro" id="IPR000602">
    <property type="entry name" value="Glyco_hydro_38_N"/>
</dbReference>
<dbReference type="InterPro" id="IPR011330">
    <property type="entry name" value="Glyco_hydro/deAcase_b/a-brl"/>
</dbReference>
<reference evidence="6 7" key="1">
    <citation type="journal article" date="2018" name="Front. Microbiol.">
        <title>Hydrolytic Capabilities as a Key to Environmental Success: Chitinolytic and Cellulolytic Acidobacteria From Acidic Sub-arctic Soils and Boreal Peatlands.</title>
        <authorList>
            <person name="Belova S.E."/>
            <person name="Ravin N.V."/>
            <person name="Pankratov T.A."/>
            <person name="Rakitin A.L."/>
            <person name="Ivanova A.A."/>
            <person name="Beletsky A.V."/>
            <person name="Mardanov A.V."/>
            <person name="Sinninghe Damste J.S."/>
            <person name="Dedysh S.N."/>
        </authorList>
    </citation>
    <scope>NUCLEOTIDE SEQUENCE [LARGE SCALE GENOMIC DNA]</scope>
    <source>
        <strain evidence="6 7">SBC82</strain>
    </source>
</reference>
<dbReference type="GO" id="GO:0009313">
    <property type="term" value="P:oligosaccharide catabolic process"/>
    <property type="evidence" value="ECO:0007669"/>
    <property type="project" value="TreeGrafter"/>
</dbReference>
<dbReference type="InterPro" id="IPR011013">
    <property type="entry name" value="Gal_mutarotase_sf_dom"/>
</dbReference>
<evidence type="ECO:0000256" key="4">
    <source>
        <dbReference type="ARBA" id="ARBA00023295"/>
    </source>
</evidence>
<evidence type="ECO:0000256" key="3">
    <source>
        <dbReference type="ARBA" id="ARBA00022801"/>
    </source>
</evidence>
<dbReference type="GO" id="GO:0006013">
    <property type="term" value="P:mannose metabolic process"/>
    <property type="evidence" value="ECO:0007669"/>
    <property type="project" value="InterPro"/>
</dbReference>
<evidence type="ECO:0000259" key="5">
    <source>
        <dbReference type="SMART" id="SM00872"/>
    </source>
</evidence>
<dbReference type="PANTHER" id="PTHR46017:SF1">
    <property type="entry name" value="ALPHA-MANNOSIDASE 2C1"/>
    <property type="match status" value="1"/>
</dbReference>
<keyword evidence="7" id="KW-1185">Reference proteome</keyword>
<dbReference type="InterPro" id="IPR006311">
    <property type="entry name" value="TAT_signal"/>
</dbReference>
<dbReference type="KEGG" id="abas:ACPOL_3418"/>
<dbReference type="InterPro" id="IPR011682">
    <property type="entry name" value="Glyco_hydro_38_C"/>
</dbReference>
<dbReference type="SUPFAM" id="SSF88713">
    <property type="entry name" value="Glycoside hydrolase/deacetylase"/>
    <property type="match status" value="1"/>
</dbReference>
<evidence type="ECO:0000313" key="6">
    <source>
        <dbReference type="EMBL" id="AXC12705.1"/>
    </source>
</evidence>
<name>A0A2Z5G231_9BACT</name>
<organism evidence="6 7">
    <name type="scientific">Acidisarcina polymorpha</name>
    <dbReference type="NCBI Taxonomy" id="2211140"/>
    <lineage>
        <taxon>Bacteria</taxon>
        <taxon>Pseudomonadati</taxon>
        <taxon>Acidobacteriota</taxon>
        <taxon>Terriglobia</taxon>
        <taxon>Terriglobales</taxon>
        <taxon>Acidobacteriaceae</taxon>
        <taxon>Acidisarcina</taxon>
    </lineage>
</organism>
<dbReference type="Proteomes" id="UP000253606">
    <property type="component" value="Chromosome"/>
</dbReference>
<evidence type="ECO:0000256" key="2">
    <source>
        <dbReference type="ARBA" id="ARBA00022723"/>
    </source>
</evidence>
<dbReference type="InterPro" id="IPR028995">
    <property type="entry name" value="Glyco_hydro_57/38_cen_sf"/>
</dbReference>
<keyword evidence="4" id="KW-0326">Glycosidase</keyword>
<comment type="similarity">
    <text evidence="1">Belongs to the glycosyl hydrolase 38 family.</text>
</comment>
<dbReference type="SUPFAM" id="SSF74650">
    <property type="entry name" value="Galactose mutarotase-like"/>
    <property type="match status" value="1"/>
</dbReference>
<gene>
    <name evidence="6" type="ORF">ACPOL_3418</name>
</gene>
<dbReference type="SMART" id="SM00872">
    <property type="entry name" value="Alpha-mann_mid"/>
    <property type="match status" value="1"/>
</dbReference>
<dbReference type="Gene3D" id="2.70.98.30">
    <property type="entry name" value="Golgi alpha-mannosidase II, domain 4"/>
    <property type="match status" value="1"/>
</dbReference>
<dbReference type="Pfam" id="PF07748">
    <property type="entry name" value="Glyco_hydro_38C"/>
    <property type="match status" value="1"/>
</dbReference>
<dbReference type="OrthoDB" id="9772207at2"/>
<dbReference type="Gene3D" id="3.20.110.10">
    <property type="entry name" value="Glycoside hydrolase 38, N terminal domain"/>
    <property type="match status" value="1"/>
</dbReference>
<dbReference type="InterPro" id="IPR015341">
    <property type="entry name" value="Glyco_hydro_38_cen"/>
</dbReference>
<keyword evidence="2" id="KW-0479">Metal-binding</keyword>
<evidence type="ECO:0000313" key="7">
    <source>
        <dbReference type="Proteomes" id="UP000253606"/>
    </source>
</evidence>
<protein>
    <submittedName>
        <fullName evidence="6">Alpha-mannosidase</fullName>
    </submittedName>
</protein>
<dbReference type="Pfam" id="PF09261">
    <property type="entry name" value="Alpha-mann_mid"/>
    <property type="match status" value="1"/>
</dbReference>
<dbReference type="GO" id="GO:0046872">
    <property type="term" value="F:metal ion binding"/>
    <property type="evidence" value="ECO:0007669"/>
    <property type="project" value="UniProtKB-KW"/>
</dbReference>
<dbReference type="GO" id="GO:0004559">
    <property type="term" value="F:alpha-mannosidase activity"/>
    <property type="evidence" value="ECO:0007669"/>
    <property type="project" value="InterPro"/>
</dbReference>
<sequence>MDKGSKSKDPHEARSSCSRRDFVRTSATAVLGTSLLSRGALASSLVTAAGGERPVLHIIGHSHIDAAWLWPWTDSSDVVLTTFRSALDRMQETPGFKYSHSSMIHYQWVEKADPKMFAEILARIQEGRWEVVGGWPVEPDCNIPSTESFARHCLYGKTYASRKLQTDVNVGFNPDSFGHAAGLPTILKNAGYKYYVFLRPQEHEGVLPRLFWWEGSDGSRIMTYRIYGSYDWLAKNLTDAASHSFPSGCHHGAFFLGVGDHGGAVTKAQLQEIVARQTDSTLPELRWSTLREFFTSVEQSISVADLPVMRGELQHHARGCYSACGEEKFQNRRAEHELFNAESVALISTLSQGRSYPGTELAGAWERVLFNQFHDVLAGTSLYSDYQNARDGIGYACQIAMETSRPALEALAKQVDLHDVPEGAVFAYNPLPWRRKALLEFHYQTNTTTEHFSYLKARDGSQTPLQMRPSDSMTDFYPRLSSWVDLPACGYKVFTLERGAQSVAAAYSQYTTVSDNSFGIKSLRAPDGTELLAANLGLVVIGDKSDTWAHGVAAFRQELGRPTFISSRIVEDGSVTRVTRQKLKWQSSDIMVDIAEFSANDAIELRFVINWQEHEQILKLEVPTAFHSPRVFAKVPGAALERTANGNEEPYQDWVALQGSRNEQDYVLALANSATYSYDCLDGLLRTVLIRSAPYARHYPNKVAEDGIAAWQDQGRQERTFWLLRAKGIYTDLFLDREARSLQTPAGYVLDSRHRGDQPWERSYLEVSPSQVEVLAIKQAEGGGPPLLRFQERSGQHTLVRIISPLFNLSQGLSLLPWELKTISLLPSQVKTTSIMESNGTG</sequence>
<dbReference type="Gene3D" id="1.20.1270.50">
    <property type="entry name" value="Glycoside hydrolase family 38, central domain"/>
    <property type="match status" value="1"/>
</dbReference>
<dbReference type="RefSeq" id="WP_114207846.1">
    <property type="nucleotide sequence ID" value="NZ_CP030840.1"/>
</dbReference>
<accession>A0A2Z5G231</accession>
<dbReference type="InterPro" id="IPR037094">
    <property type="entry name" value="Glyco_hydro_38_cen_sf"/>
</dbReference>
<dbReference type="EMBL" id="CP030840">
    <property type="protein sequence ID" value="AXC12705.1"/>
    <property type="molecule type" value="Genomic_DNA"/>
</dbReference>
<dbReference type="InterPro" id="IPR027291">
    <property type="entry name" value="Glyco_hydro_38_N_sf"/>
</dbReference>
<feature type="domain" description="Glycoside hydrolase family 38 central" evidence="5">
    <location>
        <begin position="315"/>
        <end position="393"/>
    </location>
</feature>
<evidence type="ECO:0000256" key="1">
    <source>
        <dbReference type="ARBA" id="ARBA00009792"/>
    </source>
</evidence>
<keyword evidence="3" id="KW-0378">Hydrolase</keyword>
<proteinExistence type="inferred from homology"/>
<dbReference type="Pfam" id="PF01074">
    <property type="entry name" value="Glyco_hydro_38N"/>
    <property type="match status" value="1"/>
</dbReference>
<dbReference type="CDD" id="cd10789">
    <property type="entry name" value="GH38N_AMII_ER_cytosolic"/>
    <property type="match status" value="1"/>
</dbReference>
<dbReference type="SUPFAM" id="SSF88688">
    <property type="entry name" value="Families 57/38 glycoside transferase middle domain"/>
    <property type="match status" value="1"/>
</dbReference>
<dbReference type="AlphaFoldDB" id="A0A2Z5G231"/>
<dbReference type="PANTHER" id="PTHR46017">
    <property type="entry name" value="ALPHA-MANNOSIDASE 2C1"/>
    <property type="match status" value="1"/>
</dbReference>